<dbReference type="GO" id="GO:0042802">
    <property type="term" value="F:identical protein binding"/>
    <property type="evidence" value="ECO:0007669"/>
    <property type="project" value="TreeGrafter"/>
</dbReference>
<dbReference type="SUPFAM" id="SSF55874">
    <property type="entry name" value="ATPase domain of HSP90 chaperone/DNA topoisomerase II/histidine kinase"/>
    <property type="match status" value="1"/>
</dbReference>
<dbReference type="InterPro" id="IPR036890">
    <property type="entry name" value="HATPase_C_sf"/>
</dbReference>
<dbReference type="KEGG" id="emt:CPZ25_014235"/>
<feature type="transmembrane region" description="Helical" evidence="1">
    <location>
        <begin position="37"/>
        <end position="57"/>
    </location>
</feature>
<dbReference type="AlphaFoldDB" id="A0A4P9CA08"/>
<dbReference type="Gene3D" id="3.30.565.10">
    <property type="entry name" value="Histidine kinase-like ATPase, C-terminal domain"/>
    <property type="match status" value="1"/>
</dbReference>
<dbReference type="RefSeq" id="WP_096919050.1">
    <property type="nucleotide sequence ID" value="NZ_CP029487.1"/>
</dbReference>
<keyword evidence="3" id="KW-0547">Nucleotide-binding</keyword>
<dbReference type="Proteomes" id="UP000218387">
    <property type="component" value="Chromosome"/>
</dbReference>
<evidence type="ECO:0000259" key="2">
    <source>
        <dbReference type="Pfam" id="PF14501"/>
    </source>
</evidence>
<dbReference type="EMBL" id="CP029487">
    <property type="protein sequence ID" value="QCT72440.1"/>
    <property type="molecule type" value="Genomic_DNA"/>
</dbReference>
<dbReference type="PANTHER" id="PTHR40448">
    <property type="entry name" value="TWO-COMPONENT SENSOR HISTIDINE KINASE"/>
    <property type="match status" value="1"/>
</dbReference>
<dbReference type="PANTHER" id="PTHR40448:SF1">
    <property type="entry name" value="TWO-COMPONENT SENSOR HISTIDINE KINASE"/>
    <property type="match status" value="1"/>
</dbReference>
<evidence type="ECO:0000313" key="3">
    <source>
        <dbReference type="EMBL" id="QCT72440.1"/>
    </source>
</evidence>
<feature type="transmembrane region" description="Helical" evidence="1">
    <location>
        <begin position="87"/>
        <end position="110"/>
    </location>
</feature>
<keyword evidence="1" id="KW-1133">Transmembrane helix</keyword>
<keyword evidence="4" id="KW-1185">Reference proteome</keyword>
<dbReference type="InterPro" id="IPR032834">
    <property type="entry name" value="NatK-like_C"/>
</dbReference>
<evidence type="ECO:0000256" key="1">
    <source>
        <dbReference type="SAM" id="Phobius"/>
    </source>
</evidence>
<accession>A0A4P9CA08</accession>
<feature type="domain" description="Sensor histidine kinase NatK-like C-terminal" evidence="2">
    <location>
        <begin position="326"/>
        <end position="427"/>
    </location>
</feature>
<feature type="transmembrane region" description="Helical" evidence="1">
    <location>
        <begin position="6"/>
        <end position="25"/>
    </location>
</feature>
<keyword evidence="1" id="KW-0472">Membrane</keyword>
<dbReference type="Pfam" id="PF14501">
    <property type="entry name" value="HATPase_c_5"/>
    <property type="match status" value="1"/>
</dbReference>
<sequence length="430" mass="50251">MDKWIYVLDMALSYGITGYIMFRFMSEVYDRKYGENFKYFISFLVFVVAAIGLNILGIPIFKIIFLLISLCLISYSLFIFDKKWMLIYDFVFALYIIFSDVISVVIVSLIMDTTIEGVEESFNFLFLSGICNQIILLCGFYIFVSIFKKNELNTLKIVQNIFLMLLAVFEISVLYYFYITIQQNSSGIALAYICFGFIGLDIYLVYLFEAISKRYQLEREMDLKEQQVIMQNTYYKSIEAQYDYSRRLIHDMKNHMQTVEELYANDNGDMAQSYARTIYRKMDELGSRFKCSNRFLTIIINNKLIKCDENDINVTLKIEDVGIEFMDFFDVTTIFSNLLDNAIDACLELSVDERHIEIKLFKFNDFITIVVCNSYNGKIDYKNNELKSTKEGEHMGVGLKNVKAAIEKYNGSIQYKAEEMFRVEILISSS</sequence>
<name>A0A4P9CA08_EUBML</name>
<dbReference type="GO" id="GO:0005524">
    <property type="term" value="F:ATP binding"/>
    <property type="evidence" value="ECO:0007669"/>
    <property type="project" value="UniProtKB-KW"/>
</dbReference>
<dbReference type="CDD" id="cd16935">
    <property type="entry name" value="HATPase_AgrC-ComD-like"/>
    <property type="match status" value="1"/>
</dbReference>
<evidence type="ECO:0000313" key="4">
    <source>
        <dbReference type="Proteomes" id="UP000218387"/>
    </source>
</evidence>
<feature type="transmembrane region" description="Helical" evidence="1">
    <location>
        <begin position="190"/>
        <end position="211"/>
    </location>
</feature>
<reference evidence="3 4" key="1">
    <citation type="submission" date="2018-05" db="EMBL/GenBank/DDBJ databases">
        <title>Genome comparison of Eubacterium sp.</title>
        <authorList>
            <person name="Feng Y."/>
            <person name="Sanchez-Andrea I."/>
            <person name="Stams A.J.M."/>
            <person name="De Vos W.M."/>
        </authorList>
    </citation>
    <scope>NUCLEOTIDE SEQUENCE [LARGE SCALE GENOMIC DNA]</scope>
    <source>
        <strain evidence="3 4">YI</strain>
    </source>
</reference>
<feature type="transmembrane region" description="Helical" evidence="1">
    <location>
        <begin position="122"/>
        <end position="145"/>
    </location>
</feature>
<feature type="transmembrane region" description="Helical" evidence="1">
    <location>
        <begin position="63"/>
        <end position="80"/>
    </location>
</feature>
<proteinExistence type="predicted"/>
<protein>
    <submittedName>
        <fullName evidence="3">ATP-binding protein</fullName>
    </submittedName>
</protein>
<keyword evidence="3" id="KW-0067">ATP-binding</keyword>
<feature type="transmembrane region" description="Helical" evidence="1">
    <location>
        <begin position="157"/>
        <end position="178"/>
    </location>
</feature>
<gene>
    <name evidence="3" type="ORF">CPZ25_014235</name>
</gene>
<organism evidence="3 4">
    <name type="scientific">Eubacterium maltosivorans</name>
    <dbReference type="NCBI Taxonomy" id="2041044"/>
    <lineage>
        <taxon>Bacteria</taxon>
        <taxon>Bacillati</taxon>
        <taxon>Bacillota</taxon>
        <taxon>Clostridia</taxon>
        <taxon>Eubacteriales</taxon>
        <taxon>Eubacteriaceae</taxon>
        <taxon>Eubacterium</taxon>
    </lineage>
</organism>
<keyword evidence="1" id="KW-0812">Transmembrane</keyword>